<evidence type="ECO:0000313" key="2">
    <source>
        <dbReference type="Proteomes" id="UP000292346"/>
    </source>
</evidence>
<protein>
    <submittedName>
        <fullName evidence="1">Uncharacterized protein</fullName>
    </submittedName>
</protein>
<organism evidence="1 2">
    <name type="scientific">Kribbella soli</name>
    <dbReference type="NCBI Taxonomy" id="1124743"/>
    <lineage>
        <taxon>Bacteria</taxon>
        <taxon>Bacillati</taxon>
        <taxon>Actinomycetota</taxon>
        <taxon>Actinomycetes</taxon>
        <taxon>Propionibacteriales</taxon>
        <taxon>Kribbellaceae</taxon>
        <taxon>Kribbella</taxon>
    </lineage>
</organism>
<gene>
    <name evidence="1" type="ORF">E0H45_39915</name>
</gene>
<name>A0A4R0GZM7_9ACTN</name>
<proteinExistence type="predicted"/>
<dbReference type="OrthoDB" id="3819606at2"/>
<reference evidence="1 2" key="1">
    <citation type="submission" date="2019-02" db="EMBL/GenBank/DDBJ databases">
        <title>Kribbella capetownensis sp. nov. and Kribbella speibonae sp. nov., isolated from soil.</title>
        <authorList>
            <person name="Curtis S.M."/>
            <person name="Norton I."/>
            <person name="Everest G.J."/>
            <person name="Meyers P.R."/>
        </authorList>
    </citation>
    <scope>NUCLEOTIDE SEQUENCE [LARGE SCALE GENOMIC DNA]</scope>
    <source>
        <strain evidence="1 2">KCTC 29219</strain>
    </source>
</reference>
<dbReference type="Proteomes" id="UP000292346">
    <property type="component" value="Unassembled WGS sequence"/>
</dbReference>
<sequence>MTTTWRRSPVRILLVTLIVLATLFLAFRVAVIASLEVYFGSGFDHRRFDKLETEFDQTQAAFSEAEGRMRELAAAHPHAERIVWTRAWICVRDAGRAEVCQRPTPDDEAMYLALPSTDRIVRQAKDQERTFFCFYGEDPPRYTIMHVPDGTNVKAFAKDRGFRSTRSLEPGWALLGPIPDLNRENDQWQ</sequence>
<evidence type="ECO:0000313" key="1">
    <source>
        <dbReference type="EMBL" id="TCC01660.1"/>
    </source>
</evidence>
<comment type="caution">
    <text evidence="1">The sequence shown here is derived from an EMBL/GenBank/DDBJ whole genome shotgun (WGS) entry which is preliminary data.</text>
</comment>
<dbReference type="EMBL" id="SJJZ01000006">
    <property type="protein sequence ID" value="TCC01660.1"/>
    <property type="molecule type" value="Genomic_DNA"/>
</dbReference>
<keyword evidence="2" id="KW-1185">Reference proteome</keyword>
<dbReference type="RefSeq" id="WP_131347615.1">
    <property type="nucleotide sequence ID" value="NZ_SJJZ01000006.1"/>
</dbReference>
<dbReference type="AlphaFoldDB" id="A0A4R0GZM7"/>
<accession>A0A4R0GZM7</accession>